<dbReference type="InterPro" id="IPR043129">
    <property type="entry name" value="ATPase_NBD"/>
</dbReference>
<dbReference type="EMBL" id="VDMD01000008">
    <property type="protein sequence ID" value="TRM63778.1"/>
    <property type="molecule type" value="Genomic_DNA"/>
</dbReference>
<accession>A0A550CG47</accession>
<dbReference type="AlphaFoldDB" id="A0A550CG47"/>
<dbReference type="CDD" id="cd10170">
    <property type="entry name" value="ASKHA_NBD_HSP70"/>
    <property type="match status" value="1"/>
</dbReference>
<sequence>MLARKRYAGSSRKLIIAIDVGTTFSGVSYSVLDPGQIPQVCGVNRFPAQEHAGGDSKIPSILLYDKQGGMRAAGAEALQDDVMDTAIQEEWAKAEWFKLHLRPRGSDSDHELSTLPPLPPNKSVVDVFSDYLAYLFNCTRTYIQETHPAGVQFWNSVKHNIDFVLTHPNGWEGRQQSQMREAAVQAGLVPGNDEGRARVSFVTEGEASLHFCLSKGLIVEGMKNGKGVIIVDAGGGTIDLSAYARTGTDANASYTEIAPARCLFKGAIMVKRNAQAYVESHLKGSKYFDRVGDIVETFDRTTKVTFKSSKTMAYIKFGGMSDVDTEFDVRGGKLAITGTEVAKFFQPTVTSISQAVLRQRTQAKPAVSSVFLVGGFAASTYLFTQLQETLAPLGFDVCRPDSHMNKAVADGGVLYVVDHHVSSRVARFTYGTIGRRVYQKKNKEHKQRNHKTCISADGVKRVNDSFISIIHAGAQVTETQEFKQSLAELYDESDDRDRYTTVSDIQVYRGHIERPEWTDVDSDNFGTLCTVSADVTAAVRKLAPRYRPDGGCYYQFDFDVVLLFGLTELKAQLSWMDNGVQKRTPAEVIYADG</sequence>
<organism evidence="1 2">
    <name type="scientific">Schizophyllum amplum</name>
    <dbReference type="NCBI Taxonomy" id="97359"/>
    <lineage>
        <taxon>Eukaryota</taxon>
        <taxon>Fungi</taxon>
        <taxon>Dikarya</taxon>
        <taxon>Basidiomycota</taxon>
        <taxon>Agaricomycotina</taxon>
        <taxon>Agaricomycetes</taxon>
        <taxon>Agaricomycetidae</taxon>
        <taxon>Agaricales</taxon>
        <taxon>Schizophyllaceae</taxon>
        <taxon>Schizophyllum</taxon>
    </lineage>
</organism>
<proteinExistence type="predicted"/>
<evidence type="ECO:0000313" key="1">
    <source>
        <dbReference type="EMBL" id="TRM63778.1"/>
    </source>
</evidence>
<evidence type="ECO:0000313" key="2">
    <source>
        <dbReference type="Proteomes" id="UP000320762"/>
    </source>
</evidence>
<name>A0A550CG47_9AGAR</name>
<evidence type="ECO:0008006" key="3">
    <source>
        <dbReference type="Google" id="ProtNLM"/>
    </source>
</evidence>
<comment type="caution">
    <text evidence="1">The sequence shown here is derived from an EMBL/GenBank/DDBJ whole genome shotgun (WGS) entry which is preliminary data.</text>
</comment>
<dbReference type="STRING" id="97359.A0A550CG47"/>
<dbReference type="OrthoDB" id="2963168at2759"/>
<dbReference type="PANTHER" id="PTHR14187">
    <property type="entry name" value="ALPHA KINASE/ELONGATION FACTOR 2 KINASE"/>
    <property type="match status" value="1"/>
</dbReference>
<gene>
    <name evidence="1" type="ORF">BD626DRAFT_260775</name>
</gene>
<dbReference type="PANTHER" id="PTHR14187:SF5">
    <property type="entry name" value="HEAT SHOCK 70 KDA PROTEIN 12A"/>
    <property type="match status" value="1"/>
</dbReference>
<keyword evidence="2" id="KW-1185">Reference proteome</keyword>
<reference evidence="1 2" key="1">
    <citation type="journal article" date="2019" name="New Phytol.">
        <title>Comparative genomics reveals unique wood-decay strategies and fruiting body development in the Schizophyllaceae.</title>
        <authorList>
            <person name="Almasi E."/>
            <person name="Sahu N."/>
            <person name="Krizsan K."/>
            <person name="Balint B."/>
            <person name="Kovacs G.M."/>
            <person name="Kiss B."/>
            <person name="Cseklye J."/>
            <person name="Drula E."/>
            <person name="Henrissat B."/>
            <person name="Nagy I."/>
            <person name="Chovatia M."/>
            <person name="Adam C."/>
            <person name="LaButti K."/>
            <person name="Lipzen A."/>
            <person name="Riley R."/>
            <person name="Grigoriev I.V."/>
            <person name="Nagy L.G."/>
        </authorList>
    </citation>
    <scope>NUCLEOTIDE SEQUENCE [LARGE SCALE GENOMIC DNA]</scope>
    <source>
        <strain evidence="1 2">NL-1724</strain>
    </source>
</reference>
<dbReference type="Gene3D" id="3.30.420.40">
    <property type="match status" value="1"/>
</dbReference>
<dbReference type="SUPFAM" id="SSF53067">
    <property type="entry name" value="Actin-like ATPase domain"/>
    <property type="match status" value="2"/>
</dbReference>
<protein>
    <recommendedName>
        <fullName evidence="3">Actin-like ATPase domain-containing protein</fullName>
    </recommendedName>
</protein>
<dbReference type="Proteomes" id="UP000320762">
    <property type="component" value="Unassembled WGS sequence"/>
</dbReference>